<organism evidence="1 2">
    <name type="scientific">Patagioenas fasciata monilis</name>
    <dbReference type="NCBI Taxonomy" id="372326"/>
    <lineage>
        <taxon>Eukaryota</taxon>
        <taxon>Metazoa</taxon>
        <taxon>Chordata</taxon>
        <taxon>Craniata</taxon>
        <taxon>Vertebrata</taxon>
        <taxon>Euteleostomi</taxon>
        <taxon>Archelosauria</taxon>
        <taxon>Archosauria</taxon>
        <taxon>Dinosauria</taxon>
        <taxon>Saurischia</taxon>
        <taxon>Theropoda</taxon>
        <taxon>Coelurosauria</taxon>
        <taxon>Aves</taxon>
        <taxon>Neognathae</taxon>
        <taxon>Neoaves</taxon>
        <taxon>Columbimorphae</taxon>
        <taxon>Columbiformes</taxon>
        <taxon>Columbidae</taxon>
        <taxon>Patagioenas</taxon>
    </lineage>
</organism>
<dbReference type="EMBL" id="LSYS01009367">
    <property type="protein sequence ID" value="OPJ66969.1"/>
    <property type="molecule type" value="Genomic_DNA"/>
</dbReference>
<evidence type="ECO:0000313" key="1">
    <source>
        <dbReference type="EMBL" id="OPJ66969.1"/>
    </source>
</evidence>
<reference evidence="1 2" key="1">
    <citation type="submission" date="2016-02" db="EMBL/GenBank/DDBJ databases">
        <title>Band-tailed pigeon sequencing and assembly.</title>
        <authorList>
            <person name="Soares A.E."/>
            <person name="Novak B.J."/>
            <person name="Rice E.S."/>
            <person name="O'Connell B."/>
            <person name="Chang D."/>
            <person name="Weber S."/>
            <person name="Shapiro B."/>
        </authorList>
    </citation>
    <scope>NUCLEOTIDE SEQUENCE [LARGE SCALE GENOMIC DNA]</scope>
    <source>
        <strain evidence="1">BTP2013</strain>
        <tissue evidence="1">Blood</tissue>
    </source>
</reference>
<evidence type="ECO:0000313" key="2">
    <source>
        <dbReference type="Proteomes" id="UP000190648"/>
    </source>
</evidence>
<dbReference type="Proteomes" id="UP000190648">
    <property type="component" value="Unassembled WGS sequence"/>
</dbReference>
<accession>A0A1V4J481</accession>
<comment type="caution">
    <text evidence="1">The sequence shown here is derived from an EMBL/GenBank/DDBJ whole genome shotgun (WGS) entry which is preliminary data.</text>
</comment>
<sequence>MGGSPEMLSLSLRFSRSKIKQKLLGQRSEEQKTAKILLKGTLHSTRSARKHSHSCFSLLLSTAAARWILTSGSVTMAHTERSISLRRAKYIPLPFYYSAKTIAA</sequence>
<protein>
    <submittedName>
        <fullName evidence="1">Uncharacterized protein</fullName>
    </submittedName>
</protein>
<dbReference type="AlphaFoldDB" id="A0A1V4J481"/>
<gene>
    <name evidence="1" type="ORF">AV530_016919</name>
</gene>
<keyword evidence="2" id="KW-1185">Reference proteome</keyword>
<proteinExistence type="predicted"/>
<name>A0A1V4J481_PATFA</name>